<dbReference type="EMBL" id="LCFQ01000013">
    <property type="protein sequence ID" value="KKS97090.1"/>
    <property type="molecule type" value="Genomic_DNA"/>
</dbReference>
<evidence type="ECO:0000313" key="5">
    <source>
        <dbReference type="Proteomes" id="UP000034090"/>
    </source>
</evidence>
<dbReference type="InterPro" id="IPR020084">
    <property type="entry name" value="NUDIX_hydrolase_CS"/>
</dbReference>
<gene>
    <name evidence="4" type="ORF">UV74_C0013G0212</name>
</gene>
<dbReference type="GO" id="GO:0016787">
    <property type="term" value="F:hydrolase activity"/>
    <property type="evidence" value="ECO:0007669"/>
    <property type="project" value="UniProtKB-KW"/>
</dbReference>
<evidence type="ECO:0000256" key="1">
    <source>
        <dbReference type="ARBA" id="ARBA00022801"/>
    </source>
</evidence>
<organism evidence="4 5">
    <name type="scientific">Candidatus Woesebacteria bacterium GW2011_GWB1_43_14</name>
    <dbReference type="NCBI Taxonomy" id="1618578"/>
    <lineage>
        <taxon>Bacteria</taxon>
        <taxon>Candidatus Woeseibacteriota</taxon>
    </lineage>
</organism>
<dbReference type="Pfam" id="PF00293">
    <property type="entry name" value="NUDIX"/>
    <property type="match status" value="1"/>
</dbReference>
<name>A0A0G1DGX6_9BACT</name>
<evidence type="ECO:0000313" key="4">
    <source>
        <dbReference type="EMBL" id="KKS97090.1"/>
    </source>
</evidence>
<dbReference type="InterPro" id="IPR015797">
    <property type="entry name" value="NUDIX_hydrolase-like_dom_sf"/>
</dbReference>
<dbReference type="SUPFAM" id="SSF55811">
    <property type="entry name" value="Nudix"/>
    <property type="match status" value="1"/>
</dbReference>
<dbReference type="PROSITE" id="PS00893">
    <property type="entry name" value="NUDIX_BOX"/>
    <property type="match status" value="1"/>
</dbReference>
<dbReference type="InterPro" id="IPR000086">
    <property type="entry name" value="NUDIX_hydrolase_dom"/>
</dbReference>
<sequence>MTYTWIRDDDLEKYKPATQVYGVVFNKRGEILVAREKPTDKWQIPGGKPEAGESIEDTVRRELKEEVDVKAGKVFPLGAQKVEMPENPSRLEGKLFYQLRCVVFLDKLLPQTPDPASGNTWERKFVPAEKITDYVKWGGQVKPCLKTQ</sequence>
<dbReference type="Proteomes" id="UP000034090">
    <property type="component" value="Unassembled WGS sequence"/>
</dbReference>
<reference evidence="4 5" key="1">
    <citation type="journal article" date="2015" name="Nature">
        <title>rRNA introns, odd ribosomes, and small enigmatic genomes across a large radiation of phyla.</title>
        <authorList>
            <person name="Brown C.T."/>
            <person name="Hug L.A."/>
            <person name="Thomas B.C."/>
            <person name="Sharon I."/>
            <person name="Castelle C.J."/>
            <person name="Singh A."/>
            <person name="Wilkins M.J."/>
            <person name="Williams K.H."/>
            <person name="Banfield J.F."/>
        </authorList>
    </citation>
    <scope>NUCLEOTIDE SEQUENCE [LARGE SCALE GENOMIC DNA]</scope>
</reference>
<comment type="caution">
    <text evidence="4">The sequence shown here is derived from an EMBL/GenBank/DDBJ whole genome shotgun (WGS) entry which is preliminary data.</text>
</comment>
<evidence type="ECO:0000259" key="3">
    <source>
        <dbReference type="PROSITE" id="PS51462"/>
    </source>
</evidence>
<dbReference type="Gene3D" id="3.90.79.10">
    <property type="entry name" value="Nucleoside Triphosphate Pyrophosphohydrolase"/>
    <property type="match status" value="1"/>
</dbReference>
<dbReference type="InterPro" id="IPR020476">
    <property type="entry name" value="Nudix_hydrolase"/>
</dbReference>
<proteinExistence type="inferred from homology"/>
<keyword evidence="1 2" id="KW-0378">Hydrolase</keyword>
<dbReference type="PANTHER" id="PTHR43736">
    <property type="entry name" value="ADP-RIBOSE PYROPHOSPHATASE"/>
    <property type="match status" value="1"/>
</dbReference>
<dbReference type="AlphaFoldDB" id="A0A0G1DGX6"/>
<evidence type="ECO:0000256" key="2">
    <source>
        <dbReference type="RuleBase" id="RU003476"/>
    </source>
</evidence>
<comment type="similarity">
    <text evidence="2">Belongs to the Nudix hydrolase family.</text>
</comment>
<dbReference type="PRINTS" id="PR00502">
    <property type="entry name" value="NUDIXFAMILY"/>
</dbReference>
<accession>A0A0G1DGX6</accession>
<feature type="domain" description="Nudix hydrolase" evidence="3">
    <location>
        <begin position="13"/>
        <end position="147"/>
    </location>
</feature>
<dbReference type="PANTHER" id="PTHR43736:SF1">
    <property type="entry name" value="DIHYDRONEOPTERIN TRIPHOSPHATE DIPHOSPHATASE"/>
    <property type="match status" value="1"/>
</dbReference>
<dbReference type="PROSITE" id="PS51462">
    <property type="entry name" value="NUDIX"/>
    <property type="match status" value="1"/>
</dbReference>
<dbReference type="STRING" id="1618578.UV74_C0013G0212"/>
<protein>
    <submittedName>
        <fullName evidence="4">A/G-specific DNA-adenine glycosylase</fullName>
    </submittedName>
</protein>